<evidence type="ECO:0000256" key="1">
    <source>
        <dbReference type="SAM" id="MobiDB-lite"/>
    </source>
</evidence>
<keyword evidence="3" id="KW-1185">Reference proteome</keyword>
<dbReference type="Proteomes" id="UP000823388">
    <property type="component" value="Chromosome 1K"/>
</dbReference>
<dbReference type="EMBL" id="CM029037">
    <property type="protein sequence ID" value="KAG2656976.1"/>
    <property type="molecule type" value="Genomic_DNA"/>
</dbReference>
<evidence type="ECO:0000313" key="2">
    <source>
        <dbReference type="EMBL" id="KAG2656976.1"/>
    </source>
</evidence>
<reference evidence="2" key="1">
    <citation type="submission" date="2020-05" db="EMBL/GenBank/DDBJ databases">
        <title>WGS assembly of Panicum virgatum.</title>
        <authorList>
            <person name="Lovell J.T."/>
            <person name="Jenkins J."/>
            <person name="Shu S."/>
            <person name="Juenger T.E."/>
            <person name="Schmutz J."/>
        </authorList>
    </citation>
    <scope>NUCLEOTIDE SEQUENCE</scope>
    <source>
        <strain evidence="2">AP13</strain>
    </source>
</reference>
<organism evidence="2 3">
    <name type="scientific">Panicum virgatum</name>
    <name type="common">Blackwell switchgrass</name>
    <dbReference type="NCBI Taxonomy" id="38727"/>
    <lineage>
        <taxon>Eukaryota</taxon>
        <taxon>Viridiplantae</taxon>
        <taxon>Streptophyta</taxon>
        <taxon>Embryophyta</taxon>
        <taxon>Tracheophyta</taxon>
        <taxon>Spermatophyta</taxon>
        <taxon>Magnoliopsida</taxon>
        <taxon>Liliopsida</taxon>
        <taxon>Poales</taxon>
        <taxon>Poaceae</taxon>
        <taxon>PACMAD clade</taxon>
        <taxon>Panicoideae</taxon>
        <taxon>Panicodae</taxon>
        <taxon>Paniceae</taxon>
        <taxon>Panicinae</taxon>
        <taxon>Panicum</taxon>
        <taxon>Panicum sect. Hiantes</taxon>
    </lineage>
</organism>
<accession>A0A8T0XGE4</accession>
<comment type="caution">
    <text evidence="2">The sequence shown here is derived from an EMBL/GenBank/DDBJ whole genome shotgun (WGS) entry which is preliminary data.</text>
</comment>
<dbReference type="AlphaFoldDB" id="A0A8T0XGE4"/>
<feature type="compositionally biased region" description="Gly residues" evidence="1">
    <location>
        <begin position="13"/>
        <end position="23"/>
    </location>
</feature>
<sequence length="116" mass="12514">MALALPRTQQREGGNGAAGGRGEGCQLARGEEGWRRPTFPRIPGRAGIQQKEWTCRGVELNRSPRRVSALVSPASFVACTAPARGCPAARQSFHQGVGCSTWTGRRRNLRGSKITK</sequence>
<proteinExistence type="predicted"/>
<gene>
    <name evidence="2" type="ORF">PVAP13_1KG120100</name>
</gene>
<feature type="region of interest" description="Disordered" evidence="1">
    <location>
        <begin position="1"/>
        <end position="43"/>
    </location>
</feature>
<evidence type="ECO:0000313" key="3">
    <source>
        <dbReference type="Proteomes" id="UP000823388"/>
    </source>
</evidence>
<name>A0A8T0XGE4_PANVG</name>
<protein>
    <submittedName>
        <fullName evidence="2">Uncharacterized protein</fullName>
    </submittedName>
</protein>